<dbReference type="Proteomes" id="UP000887576">
    <property type="component" value="Unplaced"/>
</dbReference>
<evidence type="ECO:0000313" key="2">
    <source>
        <dbReference type="WBParaSite" id="JU765_v2.g15269.t1"/>
    </source>
</evidence>
<protein>
    <submittedName>
        <fullName evidence="2">Protein kinase domain-containing protein</fullName>
    </submittedName>
</protein>
<accession>A0AC34QD27</accession>
<sequence>MVACYEFDKDKRTHLIALQETGMNDDDFVTIFVGLRGQGFGTRNKATNETNYLDVDRITGTRAVWVQDPFEKPDGRNGDALLGAQNAYFLDFPSDNSTEFDGFMDMAMEEAQSWPFYCNECNYTSTFMPFLHDSVYMYALGLNRTLQADNSTDAIDKGDVIVANMVGTFLGASGTVTIGEGGYRMSSFAFGGLRADQRSYTFVTISITTEKTEVKLLYTDSANSIWELQGGQTPLDVPLCGFDGKSCPIDFWSSYGIYVIIAVVLVVVILIALILYRDVIVANMVGTFQGASGTVTIGAGGYRMSSFAFGGLRADQRSYTFVTISITTEKTEVKLLYTDSANSIWELQGGQTPLDVPLCGFDGKSCPIDFWSSYGIYVIIAVVLVVVILIALILYSLYYRRQQIQKLNHLWQINYVELKKPFKSKGSLSERSIQSKSSKNTLENLKESRNYLYFHYRQELVAAKKFESRKKFALHESDREGLRKLAQVNSTNLNKFVGLCLNGPIPLLIWKHCTRGSIWDIVENDSYKMDAFIAMSFMTDISNGLGYIHSDSFFNYHGRLTSKNCLVDDRWVVKLSDFGCNQIYKTETKITC</sequence>
<reference evidence="2" key="1">
    <citation type="submission" date="2022-11" db="UniProtKB">
        <authorList>
            <consortium name="WormBaseParasite"/>
        </authorList>
    </citation>
    <scope>IDENTIFICATION</scope>
</reference>
<evidence type="ECO:0000313" key="1">
    <source>
        <dbReference type="Proteomes" id="UP000887576"/>
    </source>
</evidence>
<dbReference type="WBParaSite" id="JU765_v2.g15269.t1">
    <property type="protein sequence ID" value="JU765_v2.g15269.t1"/>
    <property type="gene ID" value="JU765_v2.g15269"/>
</dbReference>
<name>A0AC34QD27_9BILA</name>
<organism evidence="1 2">
    <name type="scientific">Panagrolaimus sp. JU765</name>
    <dbReference type="NCBI Taxonomy" id="591449"/>
    <lineage>
        <taxon>Eukaryota</taxon>
        <taxon>Metazoa</taxon>
        <taxon>Ecdysozoa</taxon>
        <taxon>Nematoda</taxon>
        <taxon>Chromadorea</taxon>
        <taxon>Rhabditida</taxon>
        <taxon>Tylenchina</taxon>
        <taxon>Panagrolaimomorpha</taxon>
        <taxon>Panagrolaimoidea</taxon>
        <taxon>Panagrolaimidae</taxon>
        <taxon>Panagrolaimus</taxon>
    </lineage>
</organism>
<proteinExistence type="predicted"/>